<reference evidence="7 8" key="1">
    <citation type="submission" date="2012-01" db="EMBL/GenBank/DDBJ databases">
        <title>Complete sequence of Desulfotomaculum gibsoniae DSM 7213.</title>
        <authorList>
            <consortium name="US DOE Joint Genome Institute"/>
            <person name="Lucas S."/>
            <person name="Han J."/>
            <person name="Lapidus A."/>
            <person name="Cheng J.-F."/>
            <person name="Goodwin L."/>
            <person name="Pitluck S."/>
            <person name="Peters L."/>
            <person name="Ovchinnikova G."/>
            <person name="Teshima H."/>
            <person name="Detter J.C."/>
            <person name="Han C."/>
            <person name="Tapia R."/>
            <person name="Land M."/>
            <person name="Hauser L."/>
            <person name="Kyrpides N."/>
            <person name="Ivanova N."/>
            <person name="Pagani I."/>
            <person name="Parshina S."/>
            <person name="Plugge C."/>
            <person name="Muyzer G."/>
            <person name="Kuever J."/>
            <person name="Ivanova A."/>
            <person name="Nazina T."/>
            <person name="Klenk H.-P."/>
            <person name="Brambilla E."/>
            <person name="Spring S."/>
            <person name="Stams A.F."/>
            <person name="Woyke T."/>
        </authorList>
    </citation>
    <scope>NUCLEOTIDE SEQUENCE [LARGE SCALE GENOMIC DNA]</scope>
    <source>
        <strain evidence="7 8">DSM 7213</strain>
    </source>
</reference>
<organism evidence="7 8">
    <name type="scientific">Desulfoscipio gibsoniae DSM 7213</name>
    <dbReference type="NCBI Taxonomy" id="767817"/>
    <lineage>
        <taxon>Bacteria</taxon>
        <taxon>Bacillati</taxon>
        <taxon>Bacillota</taxon>
        <taxon>Clostridia</taxon>
        <taxon>Eubacteriales</taxon>
        <taxon>Desulfallaceae</taxon>
        <taxon>Desulfoscipio</taxon>
    </lineage>
</organism>
<dbReference type="OrthoDB" id="9794954at2"/>
<evidence type="ECO:0000256" key="3">
    <source>
        <dbReference type="ARBA" id="ARBA00023002"/>
    </source>
</evidence>
<dbReference type="Gene3D" id="1.10.1060.10">
    <property type="entry name" value="Alpha-helical ferredoxin"/>
    <property type="match status" value="1"/>
</dbReference>
<gene>
    <name evidence="7" type="ORF">Desgi_1603</name>
</gene>
<feature type="domain" description="4Fe-4S ferredoxin-type" evidence="6">
    <location>
        <begin position="22"/>
        <end position="51"/>
    </location>
</feature>
<accession>R4KHF8</accession>
<dbReference type="InterPro" id="IPR017900">
    <property type="entry name" value="4Fe4S_Fe_S_CS"/>
</dbReference>
<dbReference type="InterPro" id="IPR051460">
    <property type="entry name" value="HdrC_iron-sulfur_subunit"/>
</dbReference>
<dbReference type="InterPro" id="IPR009051">
    <property type="entry name" value="Helical_ferredxn"/>
</dbReference>
<dbReference type="PANTHER" id="PTHR43255:SF1">
    <property type="entry name" value="IRON-SULFUR-BINDING OXIDOREDUCTASE FADF-RELATED"/>
    <property type="match status" value="1"/>
</dbReference>
<keyword evidence="4" id="KW-0408">Iron</keyword>
<dbReference type="SUPFAM" id="SSF46548">
    <property type="entry name" value="alpha-helical ferredoxin"/>
    <property type="match status" value="1"/>
</dbReference>
<dbReference type="PROSITE" id="PS00198">
    <property type="entry name" value="4FE4S_FER_1"/>
    <property type="match status" value="1"/>
</dbReference>
<dbReference type="PROSITE" id="PS51379">
    <property type="entry name" value="4FE4S_FER_2"/>
    <property type="match status" value="1"/>
</dbReference>
<evidence type="ECO:0000256" key="1">
    <source>
        <dbReference type="ARBA" id="ARBA00022485"/>
    </source>
</evidence>
<proteinExistence type="predicted"/>
<keyword evidence="5" id="KW-0411">Iron-sulfur</keyword>
<evidence type="ECO:0000256" key="4">
    <source>
        <dbReference type="ARBA" id="ARBA00023004"/>
    </source>
</evidence>
<dbReference type="KEGG" id="dgi:Desgi_1603"/>
<dbReference type="Proteomes" id="UP000013520">
    <property type="component" value="Chromosome"/>
</dbReference>
<dbReference type="GO" id="GO:0005886">
    <property type="term" value="C:plasma membrane"/>
    <property type="evidence" value="ECO:0007669"/>
    <property type="project" value="TreeGrafter"/>
</dbReference>
<dbReference type="EMBL" id="CP003273">
    <property type="protein sequence ID" value="AGL01082.1"/>
    <property type="molecule type" value="Genomic_DNA"/>
</dbReference>
<evidence type="ECO:0000256" key="2">
    <source>
        <dbReference type="ARBA" id="ARBA00022723"/>
    </source>
</evidence>
<evidence type="ECO:0000256" key="5">
    <source>
        <dbReference type="ARBA" id="ARBA00023014"/>
    </source>
</evidence>
<dbReference type="AlphaFoldDB" id="R4KHF8"/>
<evidence type="ECO:0000313" key="8">
    <source>
        <dbReference type="Proteomes" id="UP000013520"/>
    </source>
</evidence>
<keyword evidence="1" id="KW-0004">4Fe-4S</keyword>
<keyword evidence="3" id="KW-0560">Oxidoreductase</keyword>
<evidence type="ECO:0000313" key="7">
    <source>
        <dbReference type="EMBL" id="AGL01082.1"/>
    </source>
</evidence>
<dbReference type="InterPro" id="IPR017896">
    <property type="entry name" value="4Fe4S_Fe-S-bd"/>
</dbReference>
<keyword evidence="2" id="KW-0479">Metal-binding</keyword>
<dbReference type="STRING" id="767817.Desgi_1603"/>
<dbReference type="HOGENOM" id="CLU_093432_1_0_9"/>
<dbReference type="GO" id="GO:0046872">
    <property type="term" value="F:metal ion binding"/>
    <property type="evidence" value="ECO:0007669"/>
    <property type="project" value="UniProtKB-KW"/>
</dbReference>
<dbReference type="PANTHER" id="PTHR43255">
    <property type="entry name" value="IRON-SULFUR-BINDING OXIDOREDUCTASE FADF-RELATED-RELATED"/>
    <property type="match status" value="1"/>
</dbReference>
<sequence>MTVAINLTDSLDDNSNFINYVSKESGQPVEQCYQCGKCTAGCPLAFTMDYPPHRVLRLVQLGLQERVLQSQAIWLCAGCNTCTSRCPRNVDLARVMDCLRGLAKRDGILLEGRARDVAIFYDCFLNTVKDNGKLYELGMMLNYNLKTRQIFKNADTGLAMFTKNKVKLLPARTQNHRDIGLIFERIRKLEGNAR</sequence>
<dbReference type="RefSeq" id="WP_006523944.1">
    <property type="nucleotide sequence ID" value="NC_021184.1"/>
</dbReference>
<dbReference type="GO" id="GO:0016491">
    <property type="term" value="F:oxidoreductase activity"/>
    <property type="evidence" value="ECO:0007669"/>
    <property type="project" value="UniProtKB-KW"/>
</dbReference>
<evidence type="ECO:0000259" key="6">
    <source>
        <dbReference type="PROSITE" id="PS51379"/>
    </source>
</evidence>
<keyword evidence="8" id="KW-1185">Reference proteome</keyword>
<name>R4KHF8_9FIRM</name>
<dbReference type="eggNOG" id="COG1150">
    <property type="taxonomic scope" value="Bacteria"/>
</dbReference>
<protein>
    <submittedName>
        <fullName evidence="7">Heterodisulfide reductase, subunit C</fullName>
    </submittedName>
</protein>
<dbReference type="GO" id="GO:0051539">
    <property type="term" value="F:4 iron, 4 sulfur cluster binding"/>
    <property type="evidence" value="ECO:0007669"/>
    <property type="project" value="UniProtKB-KW"/>
</dbReference>
<dbReference type="Pfam" id="PF13183">
    <property type="entry name" value="Fer4_8"/>
    <property type="match status" value="1"/>
</dbReference>